<dbReference type="InterPro" id="IPR036116">
    <property type="entry name" value="FN3_sf"/>
</dbReference>
<dbReference type="GeneTree" id="ENSGT00940000159829"/>
<evidence type="ECO:0000256" key="2">
    <source>
        <dbReference type="ARBA" id="ARBA00008921"/>
    </source>
</evidence>
<evidence type="ECO:0000313" key="13">
    <source>
        <dbReference type="Proteomes" id="UP000264820"/>
    </source>
</evidence>
<keyword evidence="9" id="KW-0325">Glycoprotein</keyword>
<dbReference type="GO" id="GO:0005886">
    <property type="term" value="C:plasma membrane"/>
    <property type="evidence" value="ECO:0007669"/>
    <property type="project" value="UniProtKB-ARBA"/>
</dbReference>
<comment type="similarity">
    <text evidence="2">Belongs to the type I cytokine receptor family. Type 2 subfamily.</text>
</comment>
<dbReference type="Ensembl" id="ENSHCOT00000017310.1">
    <property type="protein sequence ID" value="ENSHCOP00000010792.1"/>
    <property type="gene ID" value="ENSHCOG00000013479.1"/>
</dbReference>
<dbReference type="PANTHER" id="PTHR48423:SF1">
    <property type="entry name" value="INTERLEUKIN-27 RECEPTOR SUBUNIT ALPHA"/>
    <property type="match status" value="1"/>
</dbReference>
<keyword evidence="4 10" id="KW-0732">Signal</keyword>
<reference evidence="12" key="1">
    <citation type="submission" date="2025-08" db="UniProtKB">
        <authorList>
            <consortium name="Ensembl"/>
        </authorList>
    </citation>
    <scope>IDENTIFICATION</scope>
</reference>
<evidence type="ECO:0000313" key="12">
    <source>
        <dbReference type="Ensembl" id="ENSHCOP00000010792.1"/>
    </source>
</evidence>
<dbReference type="Proteomes" id="UP000264820">
    <property type="component" value="Unplaced"/>
</dbReference>
<evidence type="ECO:0000256" key="9">
    <source>
        <dbReference type="ARBA" id="ARBA00023180"/>
    </source>
</evidence>
<evidence type="ECO:0000256" key="10">
    <source>
        <dbReference type="SAM" id="SignalP"/>
    </source>
</evidence>
<evidence type="ECO:0000256" key="1">
    <source>
        <dbReference type="ARBA" id="ARBA00004479"/>
    </source>
</evidence>
<dbReference type="InterPro" id="IPR003961">
    <property type="entry name" value="FN3_dom"/>
</dbReference>
<keyword evidence="8" id="KW-0675">Receptor</keyword>
<protein>
    <recommendedName>
        <fullName evidence="11">Fibronectin type-III domain-containing protein</fullName>
    </recommendedName>
</protein>
<sequence length="461" mass="51331">ALKRLPRLPFLFYFFLYFLAGSGPLFGGCQVFDDSLGHVRVDLASPFLLGSDLRVYCHINKCGSSIMANNMHFSVMKGPPDKPENITCETTSPSPWVECRWRAGRDTHVVTSYKVSLSSENGTWNWTSEADNVVLPKAKLDVNRRYRLVVSADNRFGRSRSDPFMGLPSPAVLPQSPHITQVYFGNSSTLAAVLRWGTPEDLSQLSASVRLRPANSSSWEVREATRLSQDEVRVDGLEPLVDYQFQIRMCTTGTSKCSKWSSEVMSRSPGKGPTQPLRVWRILSNHKSSSLQTVSVLWKAPPPETFSGQVEHYKIDLGRGPAVREVICATSLCRFPLQVPSDLAALAVSVVTTYGTSPPAIVPLSLSGTHPTRGYPTANGSAMLVSWELTRPRVPGSEELYYVLEWTSVPAGHRELGWMQVSMDQNNATITARRPPSWPTQDNSVIHFCIHFCLFLLMFFK</sequence>
<dbReference type="InterPro" id="IPR013783">
    <property type="entry name" value="Ig-like_fold"/>
</dbReference>
<dbReference type="SUPFAM" id="SSF49265">
    <property type="entry name" value="Fibronectin type III"/>
    <property type="match status" value="2"/>
</dbReference>
<evidence type="ECO:0000256" key="5">
    <source>
        <dbReference type="ARBA" id="ARBA00022737"/>
    </source>
</evidence>
<dbReference type="STRING" id="109280.ENSHCOP00000010792"/>
<evidence type="ECO:0000256" key="3">
    <source>
        <dbReference type="ARBA" id="ARBA00022692"/>
    </source>
</evidence>
<organism evidence="12 13">
    <name type="scientific">Hippocampus comes</name>
    <name type="common">Tiger tail seahorse</name>
    <dbReference type="NCBI Taxonomy" id="109280"/>
    <lineage>
        <taxon>Eukaryota</taxon>
        <taxon>Metazoa</taxon>
        <taxon>Chordata</taxon>
        <taxon>Craniata</taxon>
        <taxon>Vertebrata</taxon>
        <taxon>Euteleostomi</taxon>
        <taxon>Actinopterygii</taxon>
        <taxon>Neopterygii</taxon>
        <taxon>Teleostei</taxon>
        <taxon>Neoteleostei</taxon>
        <taxon>Acanthomorphata</taxon>
        <taxon>Syngnathiaria</taxon>
        <taxon>Syngnathiformes</taxon>
        <taxon>Syngnathoidei</taxon>
        <taxon>Syngnathidae</taxon>
        <taxon>Hippocampus</taxon>
    </lineage>
</organism>
<dbReference type="Gene3D" id="2.60.40.10">
    <property type="entry name" value="Immunoglobulins"/>
    <property type="match status" value="3"/>
</dbReference>
<dbReference type="CDD" id="cd00063">
    <property type="entry name" value="FN3"/>
    <property type="match status" value="1"/>
</dbReference>
<evidence type="ECO:0000256" key="4">
    <source>
        <dbReference type="ARBA" id="ARBA00022729"/>
    </source>
</evidence>
<dbReference type="InterPro" id="IPR052672">
    <property type="entry name" value="Type1_Cytokine_Rcpt_Type2"/>
</dbReference>
<reference evidence="12" key="2">
    <citation type="submission" date="2025-09" db="UniProtKB">
        <authorList>
            <consortium name="Ensembl"/>
        </authorList>
    </citation>
    <scope>IDENTIFICATION</scope>
</reference>
<name>A0A3Q2Y1R2_HIPCM</name>
<proteinExistence type="inferred from homology"/>
<evidence type="ECO:0000256" key="8">
    <source>
        <dbReference type="ARBA" id="ARBA00023170"/>
    </source>
</evidence>
<comment type="subcellular location">
    <subcellularLocation>
        <location evidence="1">Membrane</location>
        <topology evidence="1">Single-pass type I membrane protein</topology>
    </subcellularLocation>
</comment>
<keyword evidence="5" id="KW-0677">Repeat</keyword>
<feature type="signal peptide" evidence="10">
    <location>
        <begin position="1"/>
        <end position="21"/>
    </location>
</feature>
<dbReference type="SMART" id="SM00060">
    <property type="entry name" value="FN3"/>
    <property type="match status" value="2"/>
</dbReference>
<feature type="domain" description="Fibronectin type-III" evidence="11">
    <location>
        <begin position="173"/>
        <end position="271"/>
    </location>
</feature>
<evidence type="ECO:0000256" key="6">
    <source>
        <dbReference type="ARBA" id="ARBA00022989"/>
    </source>
</evidence>
<keyword evidence="7" id="KW-0472">Membrane</keyword>
<evidence type="ECO:0000259" key="11">
    <source>
        <dbReference type="PROSITE" id="PS50853"/>
    </source>
</evidence>
<feature type="chain" id="PRO_5018768593" description="Fibronectin type-III domain-containing protein" evidence="10">
    <location>
        <begin position="22"/>
        <end position="461"/>
    </location>
</feature>
<evidence type="ECO:0000256" key="7">
    <source>
        <dbReference type="ARBA" id="ARBA00023136"/>
    </source>
</evidence>
<accession>A0A3Q2Y1R2</accession>
<dbReference type="AlphaFoldDB" id="A0A3Q2Y1R2"/>
<keyword evidence="3" id="KW-0812">Transmembrane</keyword>
<keyword evidence="6" id="KW-1133">Transmembrane helix</keyword>
<dbReference type="PROSITE" id="PS50853">
    <property type="entry name" value="FN3"/>
    <property type="match status" value="1"/>
</dbReference>
<dbReference type="PANTHER" id="PTHR48423">
    <property type="entry name" value="INTERLEUKIN-27 RECEPTOR SUBUNIT ALPHA"/>
    <property type="match status" value="1"/>
</dbReference>
<keyword evidence="13" id="KW-1185">Reference proteome</keyword>